<sequence>MTQAHHATTGLTARVLIRWALDHMPHDALRAAVGDEIELAAEKRRATARAAAAARWGTQKKKEG</sequence>
<dbReference type="EMBL" id="JAYWMA010000009">
    <property type="protein sequence ID" value="MEX3529177.1"/>
    <property type="molecule type" value="Genomic_DNA"/>
</dbReference>
<comment type="caution">
    <text evidence="1">The sequence shown here is derived from an EMBL/GenBank/DDBJ whole genome shotgun (WGS) entry which is preliminary data.</text>
</comment>
<proteinExistence type="predicted"/>
<dbReference type="RefSeq" id="WP_368522711.1">
    <property type="nucleotide sequence ID" value="NZ_JAYWMA010000009.1"/>
</dbReference>
<dbReference type="Proteomes" id="UP001558353">
    <property type="component" value="Unassembled WGS sequence"/>
</dbReference>
<organism evidence="1 2">
    <name type="scientific">Corynebacterium xerosis</name>
    <dbReference type="NCBI Taxonomy" id="1725"/>
    <lineage>
        <taxon>Bacteria</taxon>
        <taxon>Bacillati</taxon>
        <taxon>Actinomycetota</taxon>
        <taxon>Actinomycetes</taxon>
        <taxon>Mycobacteriales</taxon>
        <taxon>Corynebacteriaceae</taxon>
        <taxon>Corynebacterium</taxon>
    </lineage>
</organism>
<gene>
    <name evidence="1" type="ORF">VVR64_08930</name>
</gene>
<name>A0ABV3UW47_9CORY</name>
<evidence type="ECO:0000313" key="2">
    <source>
        <dbReference type="Proteomes" id="UP001558353"/>
    </source>
</evidence>
<evidence type="ECO:0000313" key="1">
    <source>
        <dbReference type="EMBL" id="MEX3529177.1"/>
    </source>
</evidence>
<keyword evidence="2" id="KW-1185">Reference proteome</keyword>
<reference evidence="1 2" key="1">
    <citation type="journal article" date="2024" name="Fungal Genet. Biol.">
        <title>The porcine skin microbiome exhibits broad fungal antagonism.</title>
        <authorList>
            <person name="De La Cruz K.F."/>
            <person name="Townsend E.C."/>
            <person name="Alex Cheong J.Z."/>
            <person name="Salamzade R."/>
            <person name="Liu A."/>
            <person name="Sandstrom S."/>
            <person name="Davila E."/>
            <person name="Huang L."/>
            <person name="Xu K.H."/>
            <person name="Wu S.Y."/>
            <person name="Meudt J.J."/>
            <person name="Shanmuganayagam D."/>
            <person name="Gibson A.L.F."/>
            <person name="Kalan L.R."/>
        </authorList>
    </citation>
    <scope>NUCLEOTIDE SEQUENCE [LARGE SCALE GENOMIC DNA]</scope>
    <source>
        <strain evidence="1 2">LK2569</strain>
    </source>
</reference>
<accession>A0ABV3UW47</accession>
<protein>
    <submittedName>
        <fullName evidence="1">Uncharacterized protein</fullName>
    </submittedName>
</protein>